<dbReference type="InterPro" id="IPR003660">
    <property type="entry name" value="HAMP_dom"/>
</dbReference>
<dbReference type="SMART" id="SM00052">
    <property type="entry name" value="EAL"/>
    <property type="match status" value="1"/>
</dbReference>
<dbReference type="SUPFAM" id="SSF141868">
    <property type="entry name" value="EAL domain-like"/>
    <property type="match status" value="1"/>
</dbReference>
<accession>A0A5A9W6Y9</accession>
<keyword evidence="2" id="KW-0973">c-di-GMP</keyword>
<dbReference type="Gene3D" id="3.20.20.450">
    <property type="entry name" value="EAL domain"/>
    <property type="match status" value="1"/>
</dbReference>
<gene>
    <name evidence="7" type="ORF">E1H14_04160</name>
</gene>
<dbReference type="PROSITE" id="PS50887">
    <property type="entry name" value="GGDEF"/>
    <property type="match status" value="1"/>
</dbReference>
<evidence type="ECO:0000313" key="7">
    <source>
        <dbReference type="EMBL" id="KAA0875888.1"/>
    </source>
</evidence>
<protein>
    <recommendedName>
        <fullName evidence="1">cyclic-guanylate-specific phosphodiesterase</fullName>
        <ecNumber evidence="1">3.1.4.52</ecNumber>
    </recommendedName>
</protein>
<evidence type="ECO:0000313" key="8">
    <source>
        <dbReference type="Proteomes" id="UP000325302"/>
    </source>
</evidence>
<dbReference type="Gene3D" id="3.30.70.270">
    <property type="match status" value="1"/>
</dbReference>
<feature type="domain" description="HAMP" evidence="5">
    <location>
        <begin position="215"/>
        <end position="274"/>
    </location>
</feature>
<name>A0A5A9W6Y9_9GAMM</name>
<keyword evidence="8" id="KW-1185">Reference proteome</keyword>
<dbReference type="EMBL" id="SMRS01000002">
    <property type="protein sequence ID" value="KAA0875888.1"/>
    <property type="molecule type" value="Genomic_DNA"/>
</dbReference>
<evidence type="ECO:0000256" key="2">
    <source>
        <dbReference type="ARBA" id="ARBA00022636"/>
    </source>
</evidence>
<dbReference type="SUPFAM" id="SSF55073">
    <property type="entry name" value="Nucleotide cyclase"/>
    <property type="match status" value="1"/>
</dbReference>
<dbReference type="NCBIfam" id="TIGR00254">
    <property type="entry name" value="GGDEF"/>
    <property type="match status" value="1"/>
</dbReference>
<dbReference type="PANTHER" id="PTHR44757:SF2">
    <property type="entry name" value="BIOFILM ARCHITECTURE MAINTENANCE PROTEIN MBAA"/>
    <property type="match status" value="1"/>
</dbReference>
<dbReference type="CDD" id="cd01949">
    <property type="entry name" value="GGDEF"/>
    <property type="match status" value="1"/>
</dbReference>
<organism evidence="7 8">
    <name type="scientific">Nitrincola tapanii</name>
    <dbReference type="NCBI Taxonomy" id="1708751"/>
    <lineage>
        <taxon>Bacteria</taxon>
        <taxon>Pseudomonadati</taxon>
        <taxon>Pseudomonadota</taxon>
        <taxon>Gammaproteobacteria</taxon>
        <taxon>Oceanospirillales</taxon>
        <taxon>Oceanospirillaceae</taxon>
        <taxon>Nitrincola</taxon>
    </lineage>
</organism>
<dbReference type="GO" id="GO:0071111">
    <property type="term" value="F:cyclic-guanylate-specific phosphodiesterase activity"/>
    <property type="evidence" value="ECO:0007669"/>
    <property type="project" value="UniProtKB-EC"/>
</dbReference>
<dbReference type="PROSITE" id="PS50883">
    <property type="entry name" value="EAL"/>
    <property type="match status" value="1"/>
</dbReference>
<dbReference type="InterPro" id="IPR001633">
    <property type="entry name" value="EAL_dom"/>
</dbReference>
<dbReference type="InterPro" id="IPR000160">
    <property type="entry name" value="GGDEF_dom"/>
</dbReference>
<dbReference type="Gene3D" id="6.10.340.10">
    <property type="match status" value="1"/>
</dbReference>
<evidence type="ECO:0000259" key="5">
    <source>
        <dbReference type="PROSITE" id="PS50885"/>
    </source>
</evidence>
<dbReference type="FunFam" id="3.20.20.450:FF:000001">
    <property type="entry name" value="Cyclic di-GMP phosphodiesterase yahA"/>
    <property type="match status" value="1"/>
</dbReference>
<sequence length="723" mass="81765">MRAARTVLFMFFMPALLMLVAAALVGYFSLTSLRAEYQRLSETQVLDMATLQRAVEFNGEIAQLQNRVSSTLTGARQRTLSDIQLYRMHSQLVNELAVLQVRVDELASEALLLEVNHNSARGLQQEFSSFRNLVIMATEIAAIDADTADEYFVRAQQNFVDFSIFSNRIVNLLTERAYHRHQEDFASHESLFSQILFFSVMAILIISALAMFLGEYISRRMLDIADALSALARYQQGDLVLPKMAALQQHSKGELGRIAGALLGFRDAIARRIQAEEENHRLLYFDLLTGLPNRRMLAEKLRHAIAVCERNRNRSALLWIDVDRFKLLNDTRGHQAGDDFLKTLSERLRFLGFSDESLARVDGDEFTILLESLSDSPVMAARIARAQAQKISASLNREYRIAGHSHYLSVSIGIVMFSGLDEEPDQLMKHAEIAKYQAKARGQGSICFFDPQLQTELERRADLENELRQATEKQQLRLFYQLQLDSKGQAVGAEALLRWLHPKRGLVSPADFIPLAEESGLILPMGYWVMSEACRQLKTWQAQAETADLTLSVNVSARQFQQEDFADQVIGLISAHAIRPTGLKLELTESAVLEDVEAAIEKMHRVRALGVRFSMDDFGTGYSSLQYLKRLPLDQIKIDQSFVRDLGEDEEDDAIIRTIIAMSQAMSLQVIAEGVETEAQRACLESYGCHLYQGYLFSKPLPIEECEGLFKRFAPWRETVRSA</sequence>
<keyword evidence="3" id="KW-0812">Transmembrane</keyword>
<dbReference type="InterPro" id="IPR052155">
    <property type="entry name" value="Biofilm_reg_signaling"/>
</dbReference>
<feature type="domain" description="EAL" evidence="4">
    <location>
        <begin position="460"/>
        <end position="714"/>
    </location>
</feature>
<evidence type="ECO:0000256" key="1">
    <source>
        <dbReference type="ARBA" id="ARBA00012282"/>
    </source>
</evidence>
<dbReference type="InterPro" id="IPR035919">
    <property type="entry name" value="EAL_sf"/>
</dbReference>
<keyword evidence="3" id="KW-1133">Transmembrane helix</keyword>
<dbReference type="OrthoDB" id="9804951at2"/>
<dbReference type="InterPro" id="IPR029787">
    <property type="entry name" value="Nucleotide_cyclase"/>
</dbReference>
<dbReference type="Pfam" id="PF00990">
    <property type="entry name" value="GGDEF"/>
    <property type="match status" value="1"/>
</dbReference>
<proteinExistence type="predicted"/>
<dbReference type="Proteomes" id="UP000325302">
    <property type="component" value="Unassembled WGS sequence"/>
</dbReference>
<keyword evidence="3" id="KW-0472">Membrane</keyword>
<feature type="domain" description="GGDEF" evidence="6">
    <location>
        <begin position="313"/>
        <end position="451"/>
    </location>
</feature>
<dbReference type="PROSITE" id="PS50885">
    <property type="entry name" value="HAMP"/>
    <property type="match status" value="1"/>
</dbReference>
<dbReference type="InterPro" id="IPR043128">
    <property type="entry name" value="Rev_trsase/Diguanyl_cyclase"/>
</dbReference>
<dbReference type="GO" id="GO:0016020">
    <property type="term" value="C:membrane"/>
    <property type="evidence" value="ECO:0007669"/>
    <property type="project" value="InterPro"/>
</dbReference>
<dbReference type="EC" id="3.1.4.52" evidence="1"/>
<dbReference type="PANTHER" id="PTHR44757">
    <property type="entry name" value="DIGUANYLATE CYCLASE DGCP"/>
    <property type="match status" value="1"/>
</dbReference>
<dbReference type="AlphaFoldDB" id="A0A5A9W6Y9"/>
<feature type="transmembrane region" description="Helical" evidence="3">
    <location>
        <begin position="191"/>
        <end position="213"/>
    </location>
</feature>
<dbReference type="Pfam" id="PF00563">
    <property type="entry name" value="EAL"/>
    <property type="match status" value="1"/>
</dbReference>
<evidence type="ECO:0000256" key="3">
    <source>
        <dbReference type="SAM" id="Phobius"/>
    </source>
</evidence>
<dbReference type="SMART" id="SM00267">
    <property type="entry name" value="GGDEF"/>
    <property type="match status" value="1"/>
</dbReference>
<evidence type="ECO:0000259" key="4">
    <source>
        <dbReference type="PROSITE" id="PS50883"/>
    </source>
</evidence>
<dbReference type="CDD" id="cd01948">
    <property type="entry name" value="EAL"/>
    <property type="match status" value="1"/>
</dbReference>
<evidence type="ECO:0000259" key="6">
    <source>
        <dbReference type="PROSITE" id="PS50887"/>
    </source>
</evidence>
<dbReference type="GO" id="GO:0007165">
    <property type="term" value="P:signal transduction"/>
    <property type="evidence" value="ECO:0007669"/>
    <property type="project" value="InterPro"/>
</dbReference>
<comment type="caution">
    <text evidence="7">The sequence shown here is derived from an EMBL/GenBank/DDBJ whole genome shotgun (WGS) entry which is preliminary data.</text>
</comment>
<reference evidence="7 8" key="1">
    <citation type="submission" date="2019-03" db="EMBL/GenBank/DDBJ databases">
        <title>Nitrincola sp. nov. isolated from an Indian soda lake.</title>
        <authorList>
            <person name="Joshi A."/>
            <person name="Thite S.V."/>
            <person name="Joseph N."/>
            <person name="Dhotre D."/>
            <person name="Moorthy M."/>
            <person name="Shouche Y.S."/>
        </authorList>
    </citation>
    <scope>NUCLEOTIDE SEQUENCE [LARGE SCALE GENOMIC DNA]</scope>
    <source>
        <strain evidence="7 8">MEB193</strain>
    </source>
</reference>
<dbReference type="RefSeq" id="WP_149390191.1">
    <property type="nucleotide sequence ID" value="NZ_SMRS01000002.1"/>
</dbReference>